<dbReference type="Pfam" id="PF07745">
    <property type="entry name" value="Glyco_hydro_53"/>
    <property type="match status" value="1"/>
</dbReference>
<evidence type="ECO:0000313" key="8">
    <source>
        <dbReference type="Proteomes" id="UP000460272"/>
    </source>
</evidence>
<keyword evidence="6" id="KW-0732">Signal</keyword>
<evidence type="ECO:0000256" key="5">
    <source>
        <dbReference type="ARBA" id="ARBA00023295"/>
    </source>
</evidence>
<evidence type="ECO:0000256" key="1">
    <source>
        <dbReference type="ARBA" id="ARBA00001695"/>
    </source>
</evidence>
<gene>
    <name evidence="7" type="ORF">EAS64_21250</name>
</gene>
<keyword evidence="5 6" id="KW-0326">Glycosidase</keyword>
<feature type="signal peptide" evidence="6">
    <location>
        <begin position="1"/>
        <end position="41"/>
    </location>
</feature>
<dbReference type="InterPro" id="IPR017853">
    <property type="entry name" value="GH"/>
</dbReference>
<accession>A0A6P2C0M1</accession>
<feature type="chain" id="PRO_5039762376" description="Arabinogalactan endo-beta-1,4-galactanase" evidence="6">
    <location>
        <begin position="42"/>
        <end position="550"/>
    </location>
</feature>
<name>A0A6P2C0M1_9ACTN</name>
<proteinExistence type="inferred from homology"/>
<dbReference type="OrthoDB" id="3981930at2"/>
<dbReference type="PANTHER" id="PTHR34983">
    <property type="entry name" value="ARABINOGALACTAN ENDO-BETA-1,4-GALACTANASE A"/>
    <property type="match status" value="1"/>
</dbReference>
<comment type="similarity">
    <text evidence="2 6">Belongs to the glycosyl hydrolase 53 family.</text>
</comment>
<evidence type="ECO:0000313" key="7">
    <source>
        <dbReference type="EMBL" id="TVZ02993.1"/>
    </source>
</evidence>
<comment type="catalytic activity">
    <reaction evidence="1 6">
        <text>The enzyme specifically hydrolyzes (1-&gt;4)-beta-D-galactosidic linkages in type I arabinogalactans.</text>
        <dbReference type="EC" id="3.2.1.89"/>
    </reaction>
</comment>
<evidence type="ECO:0000256" key="6">
    <source>
        <dbReference type="RuleBase" id="RU361192"/>
    </source>
</evidence>
<dbReference type="RefSeq" id="WP_145855328.1">
    <property type="nucleotide sequence ID" value="NZ_RPFW01000004.1"/>
</dbReference>
<dbReference type="InterPro" id="IPR011683">
    <property type="entry name" value="Glyco_hydro_53"/>
</dbReference>
<dbReference type="GO" id="GO:0045490">
    <property type="term" value="P:pectin catabolic process"/>
    <property type="evidence" value="ECO:0007669"/>
    <property type="project" value="TreeGrafter"/>
</dbReference>
<keyword evidence="4 6" id="KW-0378">Hydrolase</keyword>
<comment type="caution">
    <text evidence="7">The sequence shown here is derived from an EMBL/GenBank/DDBJ whole genome shotgun (WGS) entry which is preliminary data.</text>
</comment>
<dbReference type="EC" id="3.2.1.89" evidence="3 6"/>
<dbReference type="AlphaFoldDB" id="A0A6P2C0M1"/>
<dbReference type="Gene3D" id="3.20.20.80">
    <property type="entry name" value="Glycosidases"/>
    <property type="match status" value="1"/>
</dbReference>
<reference evidence="7 8" key="1">
    <citation type="submission" date="2018-11" db="EMBL/GenBank/DDBJ databases">
        <title>Trebonia kvetii gen.nov., sp.nov., a novel acidophilic actinobacterium, and proposal of the new actinobacterial family Treboniaceae fam. nov.</title>
        <authorList>
            <person name="Rapoport D."/>
            <person name="Sagova-Mareckova M."/>
            <person name="Sedlacek I."/>
            <person name="Provaznik J."/>
            <person name="Kralova S."/>
            <person name="Pavlinic D."/>
            <person name="Benes V."/>
            <person name="Kopecky J."/>
        </authorList>
    </citation>
    <scope>NUCLEOTIDE SEQUENCE [LARGE SCALE GENOMIC DNA]</scope>
    <source>
        <strain evidence="7 8">15Tr583</strain>
    </source>
</reference>
<sequence length="550" mass="58000">MKPRTPLPGPADGGSSPRRARQALVAAAAATALLITPAVTASATAAATSQAGGGAVTVVNPGFDADGTGTATPAGWSTYSPDGTASASYTEWTAEGYNGDSYQLTHWSTAAYHVDTYQKLTGIPNGFYTLGVWTRSSGGHKSDYIALTGCGGDNTPTAVPADSDGNWVQIVTSVHVTARRCTINLVTAGNAGDWTNFTGVTFTSGTASLPIRGGDVSTLYRGEQDGGVYYTASGRPENALAQLADAGMNWVRLRVWVNPADGMNDEVQLLASAREAKRHHQHLLLDFHYSDTWADPGHQSPPAAWASDTFPQLEADMYAYSKQVVAALVAQGTPPQMVQVGNEINNGLLWPSGSTSDFAQLAGLLKAGIAGVHAAFPPAKIVLHLAAAWDESGLAWWYSQAESYGVPFDIIGLSYYDYWHGRLDVLQGDLDGLTAQFGKPAMVVETAYPFTLASNDPTASLSFSDPASLDPGYPATPAGQAANFRDVLSVVQAVPNGMGLGAFYWEPTWTVVKGNGWDPTDPSSGDGWENQAMWDYTDTALPVISDFAAR</sequence>
<dbReference type="Proteomes" id="UP000460272">
    <property type="component" value="Unassembled WGS sequence"/>
</dbReference>
<evidence type="ECO:0000256" key="4">
    <source>
        <dbReference type="ARBA" id="ARBA00022801"/>
    </source>
</evidence>
<organism evidence="7 8">
    <name type="scientific">Trebonia kvetii</name>
    <dbReference type="NCBI Taxonomy" id="2480626"/>
    <lineage>
        <taxon>Bacteria</taxon>
        <taxon>Bacillati</taxon>
        <taxon>Actinomycetota</taxon>
        <taxon>Actinomycetes</taxon>
        <taxon>Streptosporangiales</taxon>
        <taxon>Treboniaceae</taxon>
        <taxon>Trebonia</taxon>
    </lineage>
</organism>
<protein>
    <recommendedName>
        <fullName evidence="3 6">Arabinogalactan endo-beta-1,4-galactanase</fullName>
        <ecNumber evidence="3 6">3.2.1.89</ecNumber>
    </recommendedName>
</protein>
<dbReference type="PANTHER" id="PTHR34983:SF1">
    <property type="entry name" value="ARABINOGALACTAN ENDO-BETA-1,4-GALACTANASE A"/>
    <property type="match status" value="1"/>
</dbReference>
<dbReference type="EMBL" id="RPFW01000004">
    <property type="protein sequence ID" value="TVZ02993.1"/>
    <property type="molecule type" value="Genomic_DNA"/>
</dbReference>
<evidence type="ECO:0000256" key="2">
    <source>
        <dbReference type="ARBA" id="ARBA00010687"/>
    </source>
</evidence>
<keyword evidence="8" id="KW-1185">Reference proteome</keyword>
<dbReference type="Gene3D" id="2.60.120.260">
    <property type="entry name" value="Galactose-binding domain-like"/>
    <property type="match status" value="1"/>
</dbReference>
<dbReference type="GO" id="GO:0031218">
    <property type="term" value="F:arabinogalactan endo-1,4-beta-galactosidase activity"/>
    <property type="evidence" value="ECO:0007669"/>
    <property type="project" value="UniProtKB-EC"/>
</dbReference>
<dbReference type="SUPFAM" id="SSF51445">
    <property type="entry name" value="(Trans)glycosidases"/>
    <property type="match status" value="1"/>
</dbReference>
<evidence type="ECO:0000256" key="3">
    <source>
        <dbReference type="ARBA" id="ARBA00012556"/>
    </source>
</evidence>
<dbReference type="GO" id="GO:0015926">
    <property type="term" value="F:glucosidase activity"/>
    <property type="evidence" value="ECO:0007669"/>
    <property type="project" value="InterPro"/>
</dbReference>